<dbReference type="EMBL" id="JAEKOZ010000006">
    <property type="protein sequence ID" value="MBJ3807943.1"/>
    <property type="molecule type" value="Genomic_DNA"/>
</dbReference>
<proteinExistence type="predicted"/>
<keyword evidence="2" id="KW-1185">Reference proteome</keyword>
<gene>
    <name evidence="1" type="ORF">JGB26_12580</name>
</gene>
<dbReference type="Proteomes" id="UP000634780">
    <property type="component" value="Unassembled WGS sequence"/>
</dbReference>
<accession>A0ABS0X416</accession>
<dbReference type="RefSeq" id="WP_190119508.1">
    <property type="nucleotide sequence ID" value="NZ_BMVR01000016.1"/>
</dbReference>
<protein>
    <submittedName>
        <fullName evidence="1">Uncharacterized protein</fullName>
    </submittedName>
</protein>
<evidence type="ECO:0000313" key="2">
    <source>
        <dbReference type="Proteomes" id="UP000634780"/>
    </source>
</evidence>
<reference evidence="1 2" key="1">
    <citation type="submission" date="2020-12" db="EMBL/GenBank/DDBJ databases">
        <title>Streptomyces typhae sp. nov., a novel endophytic actinomycete isolated from the root of cattail pollen (Typha angustifolia L.).</title>
        <authorList>
            <person name="Peng C."/>
            <person name="Liu C."/>
        </authorList>
    </citation>
    <scope>NUCLEOTIDE SEQUENCE [LARGE SCALE GENOMIC DNA]</scope>
    <source>
        <strain evidence="1 2">JCM 4753</strain>
    </source>
</reference>
<name>A0ABS0X416_9ACTN</name>
<comment type="caution">
    <text evidence="1">The sequence shown here is derived from an EMBL/GenBank/DDBJ whole genome shotgun (WGS) entry which is preliminary data.</text>
</comment>
<sequence length="127" mass="13263">MTQPPRPSHQFDTTYADTDLGEVGDRFTVGPAPDGHTLVRGYCPRCHGDTRTTYRHGVPGTGVGTKGPLAADAALLAQERHFCECGHPHPHLPQNAVFVGCGASWHVRSLVTAAPSGTPGGTPSGTP</sequence>
<organism evidence="1 2">
    <name type="scientific">Streptomyces flavofungini</name>
    <dbReference type="NCBI Taxonomy" id="68200"/>
    <lineage>
        <taxon>Bacteria</taxon>
        <taxon>Bacillati</taxon>
        <taxon>Actinomycetota</taxon>
        <taxon>Actinomycetes</taxon>
        <taxon>Kitasatosporales</taxon>
        <taxon>Streptomycetaceae</taxon>
        <taxon>Streptomyces</taxon>
    </lineage>
</organism>
<evidence type="ECO:0000313" key="1">
    <source>
        <dbReference type="EMBL" id="MBJ3807943.1"/>
    </source>
</evidence>